<evidence type="ECO:0000259" key="7">
    <source>
        <dbReference type="Pfam" id="PF00520"/>
    </source>
</evidence>
<keyword evidence="11" id="KW-1185">Reference proteome</keyword>
<dbReference type="GO" id="GO:0000139">
    <property type="term" value="C:Golgi membrane"/>
    <property type="evidence" value="ECO:0007669"/>
    <property type="project" value="InterPro"/>
</dbReference>
<dbReference type="InterPro" id="IPR002347">
    <property type="entry name" value="SDR_fam"/>
</dbReference>
<dbReference type="NCBIfam" id="TIGR00803">
    <property type="entry name" value="nst"/>
    <property type="match status" value="1"/>
</dbReference>
<dbReference type="Gene3D" id="3.40.50.720">
    <property type="entry name" value="NAD(P)-binding Rossmann-like Domain"/>
    <property type="match status" value="1"/>
</dbReference>
<dbReference type="Proteomes" id="UP001152797">
    <property type="component" value="Unassembled WGS sequence"/>
</dbReference>
<feature type="transmembrane region" description="Helical" evidence="6">
    <location>
        <begin position="274"/>
        <end position="292"/>
    </location>
</feature>
<dbReference type="InterPro" id="IPR005821">
    <property type="entry name" value="Ion_trans_dom"/>
</dbReference>
<keyword evidence="4 6" id="KW-0472">Membrane</keyword>
<feature type="transmembrane region" description="Helical" evidence="6">
    <location>
        <begin position="1411"/>
        <end position="1428"/>
    </location>
</feature>
<proteinExistence type="predicted"/>
<evidence type="ECO:0000256" key="2">
    <source>
        <dbReference type="ARBA" id="ARBA00022692"/>
    </source>
</evidence>
<feature type="transmembrane region" description="Helical" evidence="6">
    <location>
        <begin position="20"/>
        <end position="39"/>
    </location>
</feature>
<dbReference type="Gene3D" id="1.10.287.70">
    <property type="match status" value="1"/>
</dbReference>
<dbReference type="OrthoDB" id="10035564at2759"/>
<protein>
    <submittedName>
        <fullName evidence="9">Uncharacterized protein</fullName>
    </submittedName>
</protein>
<evidence type="ECO:0000256" key="1">
    <source>
        <dbReference type="ARBA" id="ARBA00004141"/>
    </source>
</evidence>
<comment type="subcellular location">
    <subcellularLocation>
        <location evidence="1">Membrane</location>
        <topology evidence="1">Multi-pass membrane protein</topology>
    </subcellularLocation>
</comment>
<feature type="transmembrane region" description="Helical" evidence="6">
    <location>
        <begin position="149"/>
        <end position="167"/>
    </location>
</feature>
<feature type="domain" description="Potassium channel" evidence="8">
    <location>
        <begin position="1387"/>
        <end position="1461"/>
    </location>
</feature>
<dbReference type="SUPFAM" id="SSF103481">
    <property type="entry name" value="Multidrug resistance efflux transporter EmrE"/>
    <property type="match status" value="1"/>
</dbReference>
<reference evidence="10 11" key="2">
    <citation type="submission" date="2024-05" db="EMBL/GenBank/DDBJ databases">
        <authorList>
            <person name="Chen Y."/>
            <person name="Shah S."/>
            <person name="Dougan E. K."/>
            <person name="Thang M."/>
            <person name="Chan C."/>
        </authorList>
    </citation>
    <scope>NUCLEOTIDE SEQUENCE [LARGE SCALE GENOMIC DNA]</scope>
</reference>
<dbReference type="InterPro" id="IPR036291">
    <property type="entry name" value="NAD(P)-bd_dom_sf"/>
</dbReference>
<dbReference type="EMBL" id="CAMXCT010003402">
    <property type="protein sequence ID" value="CAI4004268.1"/>
    <property type="molecule type" value="Genomic_DNA"/>
</dbReference>
<dbReference type="EMBL" id="CAMXCT020003402">
    <property type="protein sequence ID" value="CAL1157643.1"/>
    <property type="molecule type" value="Genomic_DNA"/>
</dbReference>
<dbReference type="SUPFAM" id="SSF81324">
    <property type="entry name" value="Voltage-gated potassium channels"/>
    <property type="match status" value="1"/>
</dbReference>
<feature type="transmembrane region" description="Helical" evidence="6">
    <location>
        <begin position="51"/>
        <end position="69"/>
    </location>
</feature>
<accession>A0A9P1G8P6</accession>
<feature type="transmembrane region" description="Helical" evidence="6">
    <location>
        <begin position="211"/>
        <end position="231"/>
    </location>
</feature>
<feature type="domain" description="Ion transport" evidence="7">
    <location>
        <begin position="1248"/>
        <end position="1346"/>
    </location>
</feature>
<dbReference type="Gene3D" id="1.20.120.350">
    <property type="entry name" value="Voltage-gated potassium channels. Chain C"/>
    <property type="match status" value="1"/>
</dbReference>
<dbReference type="EMBL" id="CAMXCT030003402">
    <property type="protein sequence ID" value="CAL4791580.1"/>
    <property type="molecule type" value="Genomic_DNA"/>
</dbReference>
<dbReference type="Pfam" id="PF00106">
    <property type="entry name" value="adh_short"/>
    <property type="match status" value="1"/>
</dbReference>
<keyword evidence="2 6" id="KW-0812">Transmembrane</keyword>
<dbReference type="Pfam" id="PF04142">
    <property type="entry name" value="Nuc_sug_transp"/>
    <property type="match status" value="1"/>
</dbReference>
<dbReference type="Pfam" id="PF07885">
    <property type="entry name" value="Ion_trans_2"/>
    <property type="match status" value="1"/>
</dbReference>
<evidence type="ECO:0000313" key="9">
    <source>
        <dbReference type="EMBL" id="CAI4004268.1"/>
    </source>
</evidence>
<dbReference type="Pfam" id="PF00520">
    <property type="entry name" value="Ion_trans"/>
    <property type="match status" value="1"/>
</dbReference>
<gene>
    <name evidence="9" type="ORF">C1SCF055_LOCUS30069</name>
</gene>
<evidence type="ECO:0000313" key="10">
    <source>
        <dbReference type="EMBL" id="CAL4791580.1"/>
    </source>
</evidence>
<dbReference type="PRINTS" id="PR00169">
    <property type="entry name" value="KCHANNEL"/>
</dbReference>
<dbReference type="InterPro" id="IPR027359">
    <property type="entry name" value="Volt_channel_dom_sf"/>
</dbReference>
<feature type="transmembrane region" description="Helical" evidence="6">
    <location>
        <begin position="246"/>
        <end position="267"/>
    </location>
</feature>
<evidence type="ECO:0000256" key="6">
    <source>
        <dbReference type="SAM" id="Phobius"/>
    </source>
</evidence>
<dbReference type="InterPro" id="IPR007271">
    <property type="entry name" value="Nuc_sug_transpt"/>
</dbReference>
<feature type="transmembrane region" description="Helical" evidence="6">
    <location>
        <begin position="1380"/>
        <end position="1399"/>
    </location>
</feature>
<dbReference type="InterPro" id="IPR037185">
    <property type="entry name" value="EmrE-like"/>
</dbReference>
<sequence length="1535" mass="167423">MSATKSSQELRIFGLPVKWASLVLLTFVTTWTIFAIKLARASSKEYLNSSVVLFTELFKLTFSFFFLSLETKSPFLAARSFWIECRYNPLGMLKLGVPGLAYTIQNNLIFLSVDLLSAAVQQVTYQLKILTAALLSVLMLKRTVGRKRWLALCVLVAGVMLVQLPNSDGLEGSPQMGRALVGFLAALGACFASGFGGVYMEMVLKGSSTSIWLRNAQLAIFGASTATWVVLQEGEVNLTRGYTPWVWLMAFTVASGGLLVAAVLKYADNILRQFSTAISVILTTALSALVLQDITLDLTFAAGTVLTIGATFMYSGLLAVSELMTIWVCLNRGYSGTPFQLMVRSAVADLYLLKEQISPKDALRARAYPVPNETAEEKAKKCLVLAEAKLLAFGPGETFQAALGEAHDVMQAEGSKVRIQLLQLKALAAVMRRQLSEALHFAKESRMLADALVLGPSGPEPGNLECLAQAHCLTSVSYRLSGDFEGSTEAARKLVQLGQKHGQSELEACGEILIASVALARAEPTLSSTQISMKLKHVQLLQRGSALQQAAASAERAWHLSVSWPCRSSLQISLRGAALLRLSQAALQGQDATALARQELRSLRGSRCQALQVAAITALGAAQLPRVEEALARLRTFGREAEGARMEVAFMAAKYWKSMGKGLDQDETDLELENWDKATAYLQQALSLARARQDFISEVAALHFLTELHLKIGLQPPSSNLRSSISAQLSQAVAESNRLQQLLPLSDAVQAIEDAGCQVDELLAPADIREAMSAIESKADWWETALEEAKVPSVLTSFTDAKNGDIKGPPLSMVEVTREQLYSDVRVAGVQYGPRYRQVQGFIPAGKSLTSRPAVVGVLRSSSEAEEPIELSFSHWPHRSPTWTCTAPSWSAKLARAGTETQPAAKVVAGCLVVLWNHRSSKRSRCRSRKKPCICRAHHLEMEYMDYSPLPAAENSWALVTGAATGLGWKLARACANAGYGLILTDQAASLQGLEDFYETLGVSADRILQIPMNLADPSGGVALLHSHIKEEGLDVCILFVCSDQYSYTGNFLEQKVDNLDKMLALNVGATTVLCRLFGEDMLKAGRGRILLIGAPQGASLGVAGASAFAGSMAFIRTLANGLRKEFADTGVGISCMETSSLGRDGSLTQALENTCVGFLVKKEVDAAPQRAPMERKVMLATPAAEQRRRVVEESNTFKGETEAMIDRSVKDEYLRLAEEEGFTPLPYGAEIDRFQHAPLSEVSSALLVGLALMVYVLARSPGISEGTVRVLEASTSAINALFTIDYLARWWCHGLRLNYLLNPIMIADLLSILPFLLRPWVAEVSELELTFLKLIRVQRIYRFFRPKAFKSILRILLGPDQAQPYEDGLQEVRPYQLQVLRTFGVVFTLLFITAALFYEAEQVVNPQFGDIFSSFYFSTIALSTVGFGDIAPMTPQGRLVITVAVILGLCLIPSEASLVAAAISEEQRLQDEQEAEKALAEAERAEAQLAWDAARIAELEDQTREERARLVELEEQAKSWGQKDSSRSASSEAR</sequence>
<feature type="region of interest" description="Disordered" evidence="5">
    <location>
        <begin position="1515"/>
        <end position="1535"/>
    </location>
</feature>
<dbReference type="CDD" id="cd05233">
    <property type="entry name" value="SDR_c"/>
    <property type="match status" value="1"/>
</dbReference>
<comment type="caution">
    <text evidence="9">The sequence shown here is derived from an EMBL/GenBank/DDBJ whole genome shotgun (WGS) entry which is preliminary data.</text>
</comment>
<feature type="transmembrane region" description="Helical" evidence="6">
    <location>
        <begin position="1440"/>
        <end position="1464"/>
    </location>
</feature>
<name>A0A9P1G8P6_9DINO</name>
<evidence type="ECO:0000259" key="8">
    <source>
        <dbReference type="Pfam" id="PF07885"/>
    </source>
</evidence>
<feature type="transmembrane region" description="Helical" evidence="6">
    <location>
        <begin position="179"/>
        <end position="199"/>
    </location>
</feature>
<evidence type="ECO:0000256" key="5">
    <source>
        <dbReference type="SAM" id="MobiDB-lite"/>
    </source>
</evidence>
<dbReference type="GO" id="GO:0005216">
    <property type="term" value="F:monoatomic ion channel activity"/>
    <property type="evidence" value="ECO:0007669"/>
    <property type="project" value="InterPro"/>
</dbReference>
<keyword evidence="3 6" id="KW-1133">Transmembrane helix</keyword>
<dbReference type="SUPFAM" id="SSF51735">
    <property type="entry name" value="NAD(P)-binding Rossmann-fold domains"/>
    <property type="match status" value="1"/>
</dbReference>
<reference evidence="9" key="1">
    <citation type="submission" date="2022-10" db="EMBL/GenBank/DDBJ databases">
        <authorList>
            <person name="Chen Y."/>
            <person name="Dougan E. K."/>
            <person name="Chan C."/>
            <person name="Rhodes N."/>
            <person name="Thang M."/>
        </authorList>
    </citation>
    <scope>NUCLEOTIDE SEQUENCE</scope>
</reference>
<evidence type="ECO:0000313" key="11">
    <source>
        <dbReference type="Proteomes" id="UP001152797"/>
    </source>
</evidence>
<dbReference type="GO" id="GO:0015165">
    <property type="term" value="F:pyrimidine nucleotide-sugar transmembrane transporter activity"/>
    <property type="evidence" value="ECO:0007669"/>
    <property type="project" value="InterPro"/>
</dbReference>
<dbReference type="PANTHER" id="PTHR10231">
    <property type="entry name" value="NUCLEOTIDE-SUGAR TRANSMEMBRANE TRANSPORTER"/>
    <property type="match status" value="1"/>
</dbReference>
<organism evidence="9">
    <name type="scientific">Cladocopium goreaui</name>
    <dbReference type="NCBI Taxonomy" id="2562237"/>
    <lineage>
        <taxon>Eukaryota</taxon>
        <taxon>Sar</taxon>
        <taxon>Alveolata</taxon>
        <taxon>Dinophyceae</taxon>
        <taxon>Suessiales</taxon>
        <taxon>Symbiodiniaceae</taxon>
        <taxon>Cladocopium</taxon>
    </lineage>
</organism>
<evidence type="ECO:0000256" key="4">
    <source>
        <dbReference type="ARBA" id="ARBA00023136"/>
    </source>
</evidence>
<evidence type="ECO:0000256" key="3">
    <source>
        <dbReference type="ARBA" id="ARBA00022989"/>
    </source>
</evidence>
<dbReference type="InterPro" id="IPR013099">
    <property type="entry name" value="K_chnl_dom"/>
</dbReference>